<feature type="compositionally biased region" description="Polar residues" evidence="1">
    <location>
        <begin position="1"/>
        <end position="14"/>
    </location>
</feature>
<evidence type="ECO:0000256" key="1">
    <source>
        <dbReference type="SAM" id="MobiDB-lite"/>
    </source>
</evidence>
<comment type="caution">
    <text evidence="2">The sequence shown here is derived from an EMBL/GenBank/DDBJ whole genome shotgun (WGS) entry which is preliminary data.</text>
</comment>
<dbReference type="EMBL" id="VLKI01000001">
    <property type="protein sequence ID" value="TWH90985.1"/>
    <property type="molecule type" value="Genomic_DNA"/>
</dbReference>
<organism evidence="2 3">
    <name type="scientific">Cytobacillus oceanisediminis</name>
    <dbReference type="NCBI Taxonomy" id="665099"/>
    <lineage>
        <taxon>Bacteria</taxon>
        <taxon>Bacillati</taxon>
        <taxon>Bacillota</taxon>
        <taxon>Bacilli</taxon>
        <taxon>Bacillales</taxon>
        <taxon>Bacillaceae</taxon>
        <taxon>Cytobacillus</taxon>
    </lineage>
</organism>
<evidence type="ECO:0000313" key="2">
    <source>
        <dbReference type="EMBL" id="TWH90985.1"/>
    </source>
</evidence>
<accession>A0A562K6Z9</accession>
<protein>
    <submittedName>
        <fullName evidence="2">Uncharacterized protein</fullName>
    </submittedName>
</protein>
<proteinExistence type="predicted"/>
<reference evidence="2 3" key="1">
    <citation type="journal article" date="2015" name="Stand. Genomic Sci.">
        <title>Genomic Encyclopedia of Bacterial and Archaeal Type Strains, Phase III: the genomes of soil and plant-associated and newly described type strains.</title>
        <authorList>
            <person name="Whitman W.B."/>
            <person name="Woyke T."/>
            <person name="Klenk H.P."/>
            <person name="Zhou Y."/>
            <person name="Lilburn T.G."/>
            <person name="Beck B.J."/>
            <person name="De Vos P."/>
            <person name="Vandamme P."/>
            <person name="Eisen J.A."/>
            <person name="Garrity G."/>
            <person name="Hugenholtz P."/>
            <person name="Kyrpides N.C."/>
        </authorList>
    </citation>
    <scope>NUCLEOTIDE SEQUENCE [LARGE SCALE GENOMIC DNA]</scope>
    <source>
        <strain evidence="2 3">CGMCC 1.10115</strain>
    </source>
</reference>
<dbReference type="GeneID" id="65406791"/>
<gene>
    <name evidence="2" type="ORF">IQ19_00435</name>
</gene>
<keyword evidence="3" id="KW-1185">Reference proteome</keyword>
<name>A0A562K6Z9_9BACI</name>
<dbReference type="RefSeq" id="WP_199749354.1">
    <property type="nucleotide sequence ID" value="NZ_CBCSDC010000041.1"/>
</dbReference>
<evidence type="ECO:0000313" key="3">
    <source>
        <dbReference type="Proteomes" id="UP000318667"/>
    </source>
</evidence>
<sequence>MTKQNRSAIDQARSSSKRGDEAAGETAINAIDTIEDIGKAAADRISDAIRDVTAR</sequence>
<dbReference type="Proteomes" id="UP000318667">
    <property type="component" value="Unassembled WGS sequence"/>
</dbReference>
<dbReference type="AlphaFoldDB" id="A0A562K6Z9"/>
<feature type="region of interest" description="Disordered" evidence="1">
    <location>
        <begin position="1"/>
        <end position="25"/>
    </location>
</feature>